<proteinExistence type="predicted"/>
<evidence type="ECO:0000313" key="2">
    <source>
        <dbReference type="EMBL" id="CAH9063853.1"/>
    </source>
</evidence>
<dbReference type="AlphaFoldDB" id="A0A9P0YKS8"/>
<protein>
    <recommendedName>
        <fullName evidence="1">DUF4371 domain-containing protein</fullName>
    </recommendedName>
</protein>
<dbReference type="Proteomes" id="UP001152484">
    <property type="component" value="Unassembled WGS sequence"/>
</dbReference>
<dbReference type="InterPro" id="IPR025398">
    <property type="entry name" value="DUF4371"/>
</dbReference>
<dbReference type="EMBL" id="CAMAPE010000004">
    <property type="protein sequence ID" value="CAH9063853.1"/>
    <property type="molecule type" value="Genomic_DNA"/>
</dbReference>
<evidence type="ECO:0000259" key="1">
    <source>
        <dbReference type="Pfam" id="PF14291"/>
    </source>
</evidence>
<dbReference type="PANTHER" id="PTHR11697">
    <property type="entry name" value="GENERAL TRANSCRIPTION FACTOR 2-RELATED ZINC FINGER PROTEIN"/>
    <property type="match status" value="1"/>
</dbReference>
<dbReference type="PANTHER" id="PTHR11697:SF230">
    <property type="entry name" value="ZINC FINGER, MYM DOMAIN CONTAINING 1"/>
    <property type="match status" value="1"/>
</dbReference>
<gene>
    <name evidence="2" type="ORF">CEURO_LOCUS2120</name>
</gene>
<organism evidence="2 3">
    <name type="scientific">Cuscuta europaea</name>
    <name type="common">European dodder</name>
    <dbReference type="NCBI Taxonomy" id="41803"/>
    <lineage>
        <taxon>Eukaryota</taxon>
        <taxon>Viridiplantae</taxon>
        <taxon>Streptophyta</taxon>
        <taxon>Embryophyta</taxon>
        <taxon>Tracheophyta</taxon>
        <taxon>Spermatophyta</taxon>
        <taxon>Magnoliopsida</taxon>
        <taxon>eudicotyledons</taxon>
        <taxon>Gunneridae</taxon>
        <taxon>Pentapetalae</taxon>
        <taxon>asterids</taxon>
        <taxon>lamiids</taxon>
        <taxon>Solanales</taxon>
        <taxon>Convolvulaceae</taxon>
        <taxon>Cuscuteae</taxon>
        <taxon>Cuscuta</taxon>
        <taxon>Cuscuta subgen. Cuscuta</taxon>
    </lineage>
</organism>
<dbReference type="OrthoDB" id="1729623at2759"/>
<sequence length="612" mass="69989">MPLFVYGAISSKIQIEDVGLGKWHSLRWGLVIGGKHLKHLIHMLVMYVDSAHNNARVQLEGFQNQRQSVSQLLSAQGREIEAAYRIRLTAILDVTRFLLKQGFPFRGHDESSNSLNKGNFLELIQWYTQRSKEVAKTMNENAPGNNLMTSPKIQKELTNACSVEVTKVILEDLGDKVFTLMVDESRDVSIKEQMGVVVRYVNKFGHVIERFLAMVHVNDTSALSLKNYIDDLFAKHKLSISRLRGQGYDGASNMRGEYNGLNALILKENSAARYVHCFSHQLQLVVVVVAKCNRIVCDFFQYVTMIVNVTGASCKRRDRLRQIEHERLLESLESGEIVSGKGKNQEVSLKRSGDTRWGSHYITIIRLMSMWSSVLKALENVYEDGANEERGIASSLIDKMENYEFVFVMHLMIYLLGITNELSLALQQKDQNIVLAIHLISTMKAQLQEFRDNGWDNLFKEVNLFCENQKIPLSNMEEHVKVRGRSRRNGETISNLIHFRGGIFCEVLDKMISEMSNRFPEASTELLSCIACLDPRNSFCHFDIDKLLRMAELYPEDFSCTDRVLLKQQLQTYIHTVRDHDQFSTVDDFGCLAKQMVQIGMNKVFFIGIPSY</sequence>
<comment type="caution">
    <text evidence="2">The sequence shown here is derived from an EMBL/GenBank/DDBJ whole genome shotgun (WGS) entry which is preliminary data.</text>
</comment>
<dbReference type="Pfam" id="PF14291">
    <property type="entry name" value="DUF4371"/>
    <property type="match status" value="1"/>
</dbReference>
<reference evidence="2" key="1">
    <citation type="submission" date="2022-07" db="EMBL/GenBank/DDBJ databases">
        <authorList>
            <person name="Macas J."/>
            <person name="Novak P."/>
            <person name="Neumann P."/>
        </authorList>
    </citation>
    <scope>NUCLEOTIDE SEQUENCE</scope>
</reference>
<accession>A0A9P0YKS8</accession>
<dbReference type="InterPro" id="IPR055298">
    <property type="entry name" value="AtLOH3-like"/>
</dbReference>
<dbReference type="InterPro" id="IPR012337">
    <property type="entry name" value="RNaseH-like_sf"/>
</dbReference>
<evidence type="ECO:0000313" key="3">
    <source>
        <dbReference type="Proteomes" id="UP001152484"/>
    </source>
</evidence>
<feature type="domain" description="DUF4371" evidence="1">
    <location>
        <begin position="45"/>
        <end position="260"/>
    </location>
</feature>
<keyword evidence="3" id="KW-1185">Reference proteome</keyword>
<name>A0A9P0YKS8_CUSEU</name>
<dbReference type="SUPFAM" id="SSF53098">
    <property type="entry name" value="Ribonuclease H-like"/>
    <property type="match status" value="1"/>
</dbReference>